<keyword evidence="1" id="KW-0732">Signal</keyword>
<proteinExistence type="predicted"/>
<organism evidence="3 4">
    <name type="scientific">Pseudoalteromonas spongiae</name>
    <dbReference type="NCBI Taxonomy" id="298657"/>
    <lineage>
        <taxon>Bacteria</taxon>
        <taxon>Pseudomonadati</taxon>
        <taxon>Pseudomonadota</taxon>
        <taxon>Gammaproteobacteria</taxon>
        <taxon>Alteromonadales</taxon>
        <taxon>Pseudoalteromonadaceae</taxon>
        <taxon>Pseudoalteromonas</taxon>
    </lineage>
</organism>
<dbReference type="PIRSF" id="PIRSF028688">
    <property type="entry name" value="UCP_imp_028688"/>
    <property type="match status" value="1"/>
</dbReference>
<feature type="signal peptide" evidence="1">
    <location>
        <begin position="1"/>
        <end position="21"/>
    </location>
</feature>
<feature type="domain" description="FlgO" evidence="2">
    <location>
        <begin position="43"/>
        <end position="176"/>
    </location>
</feature>
<dbReference type="PROSITE" id="PS51257">
    <property type="entry name" value="PROKAR_LIPOPROTEIN"/>
    <property type="match status" value="1"/>
</dbReference>
<dbReference type="EMBL" id="JBAWKS010000001">
    <property type="protein sequence ID" value="MEI4548822.1"/>
    <property type="molecule type" value="Genomic_DNA"/>
</dbReference>
<dbReference type="RefSeq" id="WP_105170782.1">
    <property type="nucleotide sequence ID" value="NZ_JBAWKS010000001.1"/>
</dbReference>
<dbReference type="InterPro" id="IPR041215">
    <property type="entry name" value="FlgO_dom"/>
</dbReference>
<evidence type="ECO:0000259" key="2">
    <source>
        <dbReference type="Pfam" id="PF17680"/>
    </source>
</evidence>
<keyword evidence="4" id="KW-1185">Reference proteome</keyword>
<gene>
    <name evidence="3" type="ORF">WAE96_03735</name>
</gene>
<name>A0ABU8EPD0_9GAMM</name>
<reference evidence="3 4" key="1">
    <citation type="submission" date="2023-12" db="EMBL/GenBank/DDBJ databases">
        <title>Friends and Foes: Symbiotic and Algicidal bacterial influence on Karenia brevis blooms.</title>
        <authorList>
            <person name="Fei C."/>
            <person name="Mohamed A.R."/>
            <person name="Booker A."/>
            <person name="Arshad M."/>
            <person name="Klass S."/>
            <person name="Ahn S."/>
            <person name="Gilbert P.M."/>
            <person name="Heil C.A."/>
            <person name="Martinez J.M."/>
            <person name="Amin S.A."/>
        </authorList>
    </citation>
    <scope>NUCLEOTIDE SEQUENCE [LARGE SCALE GENOMIC DNA]</scope>
    <source>
        <strain evidence="3 4">CE15</strain>
    </source>
</reference>
<comment type="caution">
    <text evidence="3">The sequence shown here is derived from an EMBL/GenBank/DDBJ whole genome shotgun (WGS) entry which is preliminary data.</text>
</comment>
<feature type="chain" id="PRO_5046002179" evidence="1">
    <location>
        <begin position="22"/>
        <end position="195"/>
    </location>
</feature>
<sequence>MRVFTVLMMVLLVGCSSSVEQVDEQDNQQPSYNNSRLHYYAASLVRQLISKPMKVEQDAVFAVGTFLPVKSLSLENETQGVPEIALQMQESVATLLTQAGFTLVEVKTVQEIALTSSEERFLSRDKSQLQTQHVIDYFVSGTIATQQENYVVNVKIIDTRTKNVLAAATRYMPKQVAWSHEKVMQRDGLLYRSEY</sequence>
<accession>A0ABU8EPD0</accession>
<evidence type="ECO:0000313" key="3">
    <source>
        <dbReference type="EMBL" id="MEI4548822.1"/>
    </source>
</evidence>
<protein>
    <submittedName>
        <fullName evidence="3">FlgO family outer membrane protein</fullName>
    </submittedName>
</protein>
<evidence type="ECO:0000313" key="4">
    <source>
        <dbReference type="Proteomes" id="UP001382455"/>
    </source>
</evidence>
<evidence type="ECO:0000256" key="1">
    <source>
        <dbReference type="SAM" id="SignalP"/>
    </source>
</evidence>
<dbReference type="InterPro" id="IPR014549">
    <property type="entry name" value="FlgO"/>
</dbReference>
<dbReference type="Pfam" id="PF17680">
    <property type="entry name" value="FlgO"/>
    <property type="match status" value="1"/>
</dbReference>
<dbReference type="Proteomes" id="UP001382455">
    <property type="component" value="Unassembled WGS sequence"/>
</dbReference>